<name>A0A0R1ZL32_9LACO</name>
<proteinExistence type="predicted"/>
<reference evidence="9 10" key="1">
    <citation type="journal article" date="2015" name="Genome Announc.">
        <title>Expanding the biotechnology potential of lactobacilli through comparative genomics of 213 strains and associated genera.</title>
        <authorList>
            <person name="Sun Z."/>
            <person name="Harris H.M."/>
            <person name="McCann A."/>
            <person name="Guo C."/>
            <person name="Argimon S."/>
            <person name="Zhang W."/>
            <person name="Yang X."/>
            <person name="Jeffery I.B."/>
            <person name="Cooney J.C."/>
            <person name="Kagawa T.F."/>
            <person name="Liu W."/>
            <person name="Song Y."/>
            <person name="Salvetti E."/>
            <person name="Wrobel A."/>
            <person name="Rasinkangas P."/>
            <person name="Parkhill J."/>
            <person name="Rea M.C."/>
            <person name="O'Sullivan O."/>
            <person name="Ritari J."/>
            <person name="Douillard F.P."/>
            <person name="Paul Ross R."/>
            <person name="Yang R."/>
            <person name="Briner A.E."/>
            <person name="Felis G.E."/>
            <person name="de Vos W.M."/>
            <person name="Barrangou R."/>
            <person name="Klaenhammer T.R."/>
            <person name="Caufield P.W."/>
            <person name="Cui Y."/>
            <person name="Zhang H."/>
            <person name="O'Toole P.W."/>
        </authorList>
    </citation>
    <scope>NUCLEOTIDE SEQUENCE [LARGE SCALE GENOMIC DNA]</scope>
    <source>
        <strain evidence="9 10">DSM 20505</strain>
    </source>
</reference>
<evidence type="ECO:0000256" key="3">
    <source>
        <dbReference type="ARBA" id="ARBA00022490"/>
    </source>
</evidence>
<dbReference type="InterPro" id="IPR051471">
    <property type="entry name" value="Bacterial_PTS_sugar_comp"/>
</dbReference>
<keyword evidence="2" id="KW-0813">Transport</keyword>
<dbReference type="Pfam" id="PF03610">
    <property type="entry name" value="EIIA-man"/>
    <property type="match status" value="1"/>
</dbReference>
<comment type="caution">
    <text evidence="9">The sequence shown here is derived from an EMBL/GenBank/DDBJ whole genome shotgun (WGS) entry which is preliminary data.</text>
</comment>
<dbReference type="GO" id="GO:0009401">
    <property type="term" value="P:phosphoenolpyruvate-dependent sugar phosphotransferase system"/>
    <property type="evidence" value="ECO:0007669"/>
    <property type="project" value="UniProtKB-KW"/>
</dbReference>
<dbReference type="PANTHER" id="PTHR33799">
    <property type="entry name" value="PTS PERMEASE-RELATED-RELATED"/>
    <property type="match status" value="1"/>
</dbReference>
<dbReference type="GO" id="GO:0016020">
    <property type="term" value="C:membrane"/>
    <property type="evidence" value="ECO:0007669"/>
    <property type="project" value="InterPro"/>
</dbReference>
<evidence type="ECO:0000256" key="2">
    <source>
        <dbReference type="ARBA" id="ARBA00022448"/>
    </source>
</evidence>
<dbReference type="Gene3D" id="3.40.50.510">
    <property type="entry name" value="Phosphotransferase system, mannose-type IIA component"/>
    <property type="match status" value="1"/>
</dbReference>
<dbReference type="InterPro" id="IPR036662">
    <property type="entry name" value="PTS_EIIA_man-typ_sf"/>
</dbReference>
<dbReference type="CDD" id="cd00006">
    <property type="entry name" value="PTS_IIA_man"/>
    <property type="match status" value="1"/>
</dbReference>
<dbReference type="InterPro" id="IPR033887">
    <property type="entry name" value="PTS_IIA_man"/>
</dbReference>
<accession>A0A0R1ZL32</accession>
<evidence type="ECO:0000256" key="1">
    <source>
        <dbReference type="ARBA" id="ARBA00004496"/>
    </source>
</evidence>
<dbReference type="STRING" id="1291052.FC18_GL001167"/>
<evidence type="ECO:0000313" key="9">
    <source>
        <dbReference type="EMBL" id="KRM55661.1"/>
    </source>
</evidence>
<keyword evidence="5" id="KW-0808">Transferase</keyword>
<dbReference type="PROSITE" id="PS51096">
    <property type="entry name" value="PTS_EIIA_TYPE_4"/>
    <property type="match status" value="1"/>
</dbReference>
<evidence type="ECO:0000256" key="7">
    <source>
        <dbReference type="ARBA" id="ARBA00022777"/>
    </source>
</evidence>
<keyword evidence="6" id="KW-0598">Phosphotransferase system</keyword>
<evidence type="ECO:0000313" key="10">
    <source>
        <dbReference type="Proteomes" id="UP000051679"/>
    </source>
</evidence>
<evidence type="ECO:0000259" key="8">
    <source>
        <dbReference type="PROSITE" id="PS51096"/>
    </source>
</evidence>
<dbReference type="GO" id="GO:0005737">
    <property type="term" value="C:cytoplasm"/>
    <property type="evidence" value="ECO:0007669"/>
    <property type="project" value="UniProtKB-SubCell"/>
</dbReference>
<protein>
    <submittedName>
        <fullName evidence="9">PTS system mannose-specific transporter subunit IIA</fullName>
    </submittedName>
</protein>
<evidence type="ECO:0000256" key="5">
    <source>
        <dbReference type="ARBA" id="ARBA00022679"/>
    </source>
</evidence>
<dbReference type="AlphaFoldDB" id="A0A0R1ZL32"/>
<gene>
    <name evidence="9" type="ORF">FC18_GL001167</name>
</gene>
<dbReference type="GO" id="GO:0016301">
    <property type="term" value="F:kinase activity"/>
    <property type="evidence" value="ECO:0007669"/>
    <property type="project" value="UniProtKB-KW"/>
</dbReference>
<keyword evidence="4" id="KW-0762">Sugar transport</keyword>
<keyword evidence="10" id="KW-1185">Reference proteome</keyword>
<comment type="subcellular location">
    <subcellularLocation>
        <location evidence="1">Cytoplasm</location>
    </subcellularLocation>
</comment>
<dbReference type="PATRIC" id="fig|1291052.5.peg.1185"/>
<keyword evidence="3" id="KW-0963">Cytoplasm</keyword>
<dbReference type="PANTHER" id="PTHR33799:SF1">
    <property type="entry name" value="PTS SYSTEM MANNOSE-SPECIFIC EIIAB COMPONENT-RELATED"/>
    <property type="match status" value="1"/>
</dbReference>
<dbReference type="InterPro" id="IPR004701">
    <property type="entry name" value="PTS_EIIA_man-typ"/>
</dbReference>
<feature type="domain" description="PTS EIIA type-4" evidence="8">
    <location>
        <begin position="1"/>
        <end position="118"/>
    </location>
</feature>
<sequence>MSELVLISHGLFCQELKKSAEMIMGPQDNIHTVGLLPSEGPEDFQKKLLDEIDGLSDYTVFADLMGGTPCNVASRILMEGKASFDLYAGMNLPMLISYINGEMLGMEPAIVNESKDGIVHVNDVIAGIG</sequence>
<dbReference type="EMBL" id="AYYO01000016">
    <property type="protein sequence ID" value="KRM55661.1"/>
    <property type="molecule type" value="Genomic_DNA"/>
</dbReference>
<organism evidence="9 10">
    <name type="scientific">Lacticaseibacillus sharpeae JCM 1186 = DSM 20505</name>
    <dbReference type="NCBI Taxonomy" id="1291052"/>
    <lineage>
        <taxon>Bacteria</taxon>
        <taxon>Bacillati</taxon>
        <taxon>Bacillota</taxon>
        <taxon>Bacilli</taxon>
        <taxon>Lactobacillales</taxon>
        <taxon>Lactobacillaceae</taxon>
        <taxon>Lacticaseibacillus</taxon>
    </lineage>
</organism>
<dbReference type="RefSeq" id="WP_054678859.1">
    <property type="nucleotide sequence ID" value="NZ_AYYO01000016.1"/>
</dbReference>
<evidence type="ECO:0000256" key="6">
    <source>
        <dbReference type="ARBA" id="ARBA00022683"/>
    </source>
</evidence>
<dbReference type="OrthoDB" id="6623712at2"/>
<keyword evidence="7" id="KW-0418">Kinase</keyword>
<dbReference type="Proteomes" id="UP000051679">
    <property type="component" value="Unassembled WGS sequence"/>
</dbReference>
<evidence type="ECO:0000256" key="4">
    <source>
        <dbReference type="ARBA" id="ARBA00022597"/>
    </source>
</evidence>
<dbReference type="SUPFAM" id="SSF53062">
    <property type="entry name" value="PTS system fructose IIA component-like"/>
    <property type="match status" value="1"/>
</dbReference>